<reference evidence="2 3" key="1">
    <citation type="submission" date="2014-04" db="EMBL/GenBank/DDBJ databases">
        <authorList>
            <consortium name="DOE Joint Genome Institute"/>
            <person name="Kuo A."/>
            <person name="Kohler A."/>
            <person name="Nagy L.G."/>
            <person name="Floudas D."/>
            <person name="Copeland A."/>
            <person name="Barry K.W."/>
            <person name="Cichocki N."/>
            <person name="Veneault-Fourrey C."/>
            <person name="LaButti K."/>
            <person name="Lindquist E.A."/>
            <person name="Lipzen A."/>
            <person name="Lundell T."/>
            <person name="Morin E."/>
            <person name="Murat C."/>
            <person name="Sun H."/>
            <person name="Tunlid A."/>
            <person name="Henrissat B."/>
            <person name="Grigoriev I.V."/>
            <person name="Hibbett D.S."/>
            <person name="Martin F."/>
            <person name="Nordberg H.P."/>
            <person name="Cantor M.N."/>
            <person name="Hua S.X."/>
        </authorList>
    </citation>
    <scope>NUCLEOTIDE SEQUENCE [LARGE SCALE GENOMIC DNA]</scope>
    <source>
        <strain evidence="2 3">Foug A</strain>
    </source>
</reference>
<organism evidence="2 3">
    <name type="scientific">Scleroderma citrinum Foug A</name>
    <dbReference type="NCBI Taxonomy" id="1036808"/>
    <lineage>
        <taxon>Eukaryota</taxon>
        <taxon>Fungi</taxon>
        <taxon>Dikarya</taxon>
        <taxon>Basidiomycota</taxon>
        <taxon>Agaricomycotina</taxon>
        <taxon>Agaricomycetes</taxon>
        <taxon>Agaricomycetidae</taxon>
        <taxon>Boletales</taxon>
        <taxon>Sclerodermatineae</taxon>
        <taxon>Sclerodermataceae</taxon>
        <taxon>Scleroderma</taxon>
    </lineage>
</organism>
<evidence type="ECO:0000313" key="2">
    <source>
        <dbReference type="EMBL" id="KIM68098.1"/>
    </source>
</evidence>
<dbReference type="AlphaFoldDB" id="A0A0C3A396"/>
<evidence type="ECO:0000313" key="3">
    <source>
        <dbReference type="Proteomes" id="UP000053989"/>
    </source>
</evidence>
<dbReference type="InParanoid" id="A0A0C3A396"/>
<evidence type="ECO:0000256" key="1">
    <source>
        <dbReference type="SAM" id="MobiDB-lite"/>
    </source>
</evidence>
<dbReference type="Proteomes" id="UP000053989">
    <property type="component" value="Unassembled WGS sequence"/>
</dbReference>
<dbReference type="HOGENOM" id="CLU_2387488_0_0_1"/>
<name>A0A0C3A396_9AGAM</name>
<sequence length="94" mass="11349">MLTGLKLPIDRSRHGRSMRERERENSTWPEHEYDWSVGKAVTRDARQDVLDYRDRVELERRPPLFIYVHTTYLFVSKHDTKNLVTELRDMIICC</sequence>
<dbReference type="EMBL" id="KN822010">
    <property type="protein sequence ID" value="KIM68098.1"/>
    <property type="molecule type" value="Genomic_DNA"/>
</dbReference>
<protein>
    <submittedName>
        <fullName evidence="2">Uncharacterized protein</fullName>
    </submittedName>
</protein>
<gene>
    <name evidence="2" type="ORF">SCLCIDRAFT_1001117</name>
</gene>
<feature type="region of interest" description="Disordered" evidence="1">
    <location>
        <begin position="1"/>
        <end position="25"/>
    </location>
</feature>
<keyword evidence="3" id="KW-1185">Reference proteome</keyword>
<proteinExistence type="predicted"/>
<reference evidence="3" key="2">
    <citation type="submission" date="2015-01" db="EMBL/GenBank/DDBJ databases">
        <title>Evolutionary Origins and Diversification of the Mycorrhizal Mutualists.</title>
        <authorList>
            <consortium name="DOE Joint Genome Institute"/>
            <consortium name="Mycorrhizal Genomics Consortium"/>
            <person name="Kohler A."/>
            <person name="Kuo A."/>
            <person name="Nagy L.G."/>
            <person name="Floudas D."/>
            <person name="Copeland A."/>
            <person name="Barry K.W."/>
            <person name="Cichocki N."/>
            <person name="Veneault-Fourrey C."/>
            <person name="LaButti K."/>
            <person name="Lindquist E.A."/>
            <person name="Lipzen A."/>
            <person name="Lundell T."/>
            <person name="Morin E."/>
            <person name="Murat C."/>
            <person name="Riley R."/>
            <person name="Ohm R."/>
            <person name="Sun H."/>
            <person name="Tunlid A."/>
            <person name="Henrissat B."/>
            <person name="Grigoriev I.V."/>
            <person name="Hibbett D.S."/>
            <person name="Martin F."/>
        </authorList>
    </citation>
    <scope>NUCLEOTIDE SEQUENCE [LARGE SCALE GENOMIC DNA]</scope>
    <source>
        <strain evidence="3">Foug A</strain>
    </source>
</reference>
<accession>A0A0C3A396</accession>
<feature type="compositionally biased region" description="Basic and acidic residues" evidence="1">
    <location>
        <begin position="8"/>
        <end position="25"/>
    </location>
</feature>